<dbReference type="GO" id="GO:0005730">
    <property type="term" value="C:nucleolus"/>
    <property type="evidence" value="ECO:0007669"/>
    <property type="project" value="UniProtKB-SubCell"/>
</dbReference>
<feature type="compositionally biased region" description="Basic residues" evidence="9">
    <location>
        <begin position="122"/>
        <end position="142"/>
    </location>
</feature>
<evidence type="ECO:0000256" key="1">
    <source>
        <dbReference type="ARBA" id="ARBA00004090"/>
    </source>
</evidence>
<keyword evidence="6" id="KW-0175">Coiled coil</keyword>
<evidence type="ECO:0000313" key="11">
    <source>
        <dbReference type="Proteomes" id="UP000054821"/>
    </source>
</evidence>
<dbReference type="RefSeq" id="XP_024404721.1">
    <property type="nucleotide sequence ID" value="XM_024550545.1"/>
</dbReference>
<dbReference type="AlphaFoldDB" id="A0A2P4ZBY1"/>
<evidence type="ECO:0000256" key="3">
    <source>
        <dbReference type="ARBA" id="ARBA00007869"/>
    </source>
</evidence>
<feature type="compositionally biased region" description="Basic and acidic residues" evidence="9">
    <location>
        <begin position="69"/>
        <end position="121"/>
    </location>
</feature>
<feature type="region of interest" description="Disordered" evidence="9">
    <location>
        <begin position="1"/>
        <end position="23"/>
    </location>
</feature>
<dbReference type="Proteomes" id="UP000054821">
    <property type="component" value="Unassembled WGS sequence"/>
</dbReference>
<comment type="subcellular location">
    <subcellularLocation>
        <location evidence="2 8">Nucleus</location>
        <location evidence="2 8">Nucleolus</location>
    </subcellularLocation>
</comment>
<evidence type="ECO:0000256" key="4">
    <source>
        <dbReference type="ARBA" id="ARBA00022517"/>
    </source>
</evidence>
<keyword evidence="4 8" id="KW-0690">Ribosome biogenesis</keyword>
<gene>
    <name evidence="10" type="ORF">TGAM01_v209386</name>
</gene>
<evidence type="ECO:0000256" key="7">
    <source>
        <dbReference type="ARBA" id="ARBA00023242"/>
    </source>
</evidence>
<evidence type="ECO:0000256" key="6">
    <source>
        <dbReference type="ARBA" id="ARBA00023054"/>
    </source>
</evidence>
<protein>
    <recommendedName>
        <fullName evidence="8">rRNA-processing protein</fullName>
    </recommendedName>
</protein>
<dbReference type="EMBL" id="JPDN02000045">
    <property type="protein sequence ID" value="PON21799.1"/>
    <property type="molecule type" value="Genomic_DNA"/>
</dbReference>
<proteinExistence type="inferred from homology"/>
<feature type="compositionally biased region" description="Basic and acidic residues" evidence="9">
    <location>
        <begin position="7"/>
        <end position="16"/>
    </location>
</feature>
<name>A0A2P4ZBY1_9HYPO</name>
<comment type="caution">
    <text evidence="10">The sequence shown here is derived from an EMBL/GenBank/DDBJ whole genome shotgun (WGS) entry which is preliminary data.</text>
</comment>
<keyword evidence="7 8" id="KW-0539">Nucleus</keyword>
<keyword evidence="5 8" id="KW-0698">rRNA processing</keyword>
<organism evidence="10 11">
    <name type="scientific">Trichoderma gamsii</name>
    <dbReference type="NCBI Taxonomy" id="398673"/>
    <lineage>
        <taxon>Eukaryota</taxon>
        <taxon>Fungi</taxon>
        <taxon>Dikarya</taxon>
        <taxon>Ascomycota</taxon>
        <taxon>Pezizomycotina</taxon>
        <taxon>Sordariomycetes</taxon>
        <taxon>Hypocreomycetidae</taxon>
        <taxon>Hypocreales</taxon>
        <taxon>Hypocreaceae</taxon>
        <taxon>Trichoderma</taxon>
    </lineage>
</organism>
<dbReference type="GO" id="GO:0006364">
    <property type="term" value="P:rRNA processing"/>
    <property type="evidence" value="ECO:0007669"/>
    <property type="project" value="UniProtKB-UniRule"/>
</dbReference>
<feature type="region of interest" description="Disordered" evidence="9">
    <location>
        <begin position="60"/>
        <end position="142"/>
    </location>
</feature>
<sequence length="142" mass="16813">MSTMEGSTDKVAEKSTKPLGMRKNGMRCAALRFIINDGSLLTFLGLQGKQWHAPKKAFRPTKGLSSYEQRTKERAAMAQMKAKEKEMKEEKEEVRQRRIQAIKDKRTRKEEKERYEKMAEKMHRKRVERVKRKEKRNKLLNS</sequence>
<evidence type="ECO:0000256" key="5">
    <source>
        <dbReference type="ARBA" id="ARBA00022552"/>
    </source>
</evidence>
<dbReference type="Pfam" id="PF03879">
    <property type="entry name" value="Cgr1"/>
    <property type="match status" value="1"/>
</dbReference>
<reference evidence="10 11" key="1">
    <citation type="journal article" date="2016" name="Genome Announc.">
        <title>Draft Whole-Genome Sequence of Trichoderma gamsii T6085, a Promising Biocontrol Agent of Fusarium Head Blight on Wheat.</title>
        <authorList>
            <person name="Baroncelli R."/>
            <person name="Zapparata A."/>
            <person name="Piaggeschi G."/>
            <person name="Sarrocco S."/>
            <person name="Vannacci G."/>
        </authorList>
    </citation>
    <scope>NUCLEOTIDE SEQUENCE [LARGE SCALE GENOMIC DNA]</scope>
    <source>
        <strain evidence="10 11">T6085</strain>
    </source>
</reference>
<dbReference type="GeneID" id="29985877"/>
<evidence type="ECO:0000256" key="8">
    <source>
        <dbReference type="RuleBase" id="RU363084"/>
    </source>
</evidence>
<evidence type="ECO:0000256" key="2">
    <source>
        <dbReference type="ARBA" id="ARBA00004604"/>
    </source>
</evidence>
<dbReference type="STRING" id="398673.A0A2P4ZBY1"/>
<comment type="function">
    <text evidence="1 8">Involved in nucleolar integrity and required for processing of the pre-rRNA for the 60S ribosome subunit.</text>
</comment>
<keyword evidence="11" id="KW-1185">Reference proteome</keyword>
<comment type="similarity">
    <text evidence="3 8">Belongs to the CGR1 family.</text>
</comment>
<accession>A0A2P4ZBY1</accession>
<evidence type="ECO:0000256" key="9">
    <source>
        <dbReference type="SAM" id="MobiDB-lite"/>
    </source>
</evidence>
<evidence type="ECO:0000313" key="10">
    <source>
        <dbReference type="EMBL" id="PON21799.1"/>
    </source>
</evidence>
<dbReference type="InterPro" id="IPR005579">
    <property type="entry name" value="Cgr1-like"/>
</dbReference>